<protein>
    <recommendedName>
        <fullName evidence="3">Avirulence D protein</fullName>
    </recommendedName>
</protein>
<sequence>MKTIESVEMYLGDPDRRFFGSGYKKVSYETIKEDVTVRKYSGIFNILYQEDWSLKKNKLPPHLSSIDTLILASRACESMMSSSGKTGYQISSLIVRASTSPLECLSSVSVSFQNQEELIKTIKIDGVVGNMKVLATYKKNNAKEDRFAFVDDWFKNSTQKIANITIADQDDSLSNLQKTTHGETNSELDYIDVFVSGLQVGQIMLYELDGIKREESNNLWMRSFKFEEREQYGDEGVLSVKLENITLTLVDGYQWRSADIVANVSNISLRCSVTHKLAVKPEMKHAS</sequence>
<evidence type="ECO:0000313" key="1">
    <source>
        <dbReference type="EMBL" id="TFH90262.1"/>
    </source>
</evidence>
<evidence type="ECO:0008006" key="3">
    <source>
        <dbReference type="Google" id="ProtNLM"/>
    </source>
</evidence>
<dbReference type="Pfam" id="PF05655">
    <property type="entry name" value="AvrD"/>
    <property type="match status" value="2"/>
</dbReference>
<dbReference type="AlphaFoldDB" id="A0A4Y8WBH5"/>
<dbReference type="OrthoDB" id="4919083at2"/>
<organism evidence="1 2">
    <name type="scientific">Vibrio ouci</name>
    <dbReference type="NCBI Taxonomy" id="2499078"/>
    <lineage>
        <taxon>Bacteria</taxon>
        <taxon>Pseudomonadati</taxon>
        <taxon>Pseudomonadota</taxon>
        <taxon>Gammaproteobacteria</taxon>
        <taxon>Vibrionales</taxon>
        <taxon>Vibrionaceae</taxon>
        <taxon>Vibrio</taxon>
    </lineage>
</organism>
<evidence type="ECO:0000313" key="2">
    <source>
        <dbReference type="Proteomes" id="UP000297753"/>
    </source>
</evidence>
<dbReference type="RefSeq" id="WP_134836645.1">
    <property type="nucleotide sequence ID" value="NZ_SATR01000031.1"/>
</dbReference>
<name>A0A4Y8WBH5_9VIBR</name>
<dbReference type="Proteomes" id="UP000297753">
    <property type="component" value="Unassembled WGS sequence"/>
</dbReference>
<comment type="caution">
    <text evidence="1">The sequence shown here is derived from an EMBL/GenBank/DDBJ whole genome shotgun (WGS) entry which is preliminary data.</text>
</comment>
<dbReference type="EMBL" id="SATR01000031">
    <property type="protein sequence ID" value="TFH90262.1"/>
    <property type="molecule type" value="Genomic_DNA"/>
</dbReference>
<dbReference type="InterPro" id="IPR008799">
    <property type="entry name" value="Pseudomon_AvrD"/>
</dbReference>
<reference evidence="1 2" key="1">
    <citation type="submission" date="2019-01" db="EMBL/GenBank/DDBJ databases">
        <title>Vibrio BEI176 sp. nov, a marine bacterium isolated from China: eastern marignal seas.</title>
        <authorList>
            <person name="Li B."/>
        </authorList>
    </citation>
    <scope>NUCLEOTIDE SEQUENCE [LARGE SCALE GENOMIC DNA]</scope>
    <source>
        <strain evidence="1 2">BEI176</strain>
    </source>
</reference>
<proteinExistence type="predicted"/>
<keyword evidence="2" id="KW-1185">Reference proteome</keyword>
<accession>A0A4Y8WBH5</accession>
<gene>
    <name evidence="1" type="ORF">ELS82_17625</name>
</gene>